<proteinExistence type="predicted"/>
<dbReference type="OrthoDB" id="3182376at2759"/>
<feature type="non-terminal residue" evidence="2">
    <location>
        <position position="247"/>
    </location>
</feature>
<dbReference type="HOGENOM" id="CLU_1227373_0_0_1"/>
<organism evidence="2 3">
    <name type="scientific">Pisolithus microcarpus 441</name>
    <dbReference type="NCBI Taxonomy" id="765257"/>
    <lineage>
        <taxon>Eukaryota</taxon>
        <taxon>Fungi</taxon>
        <taxon>Dikarya</taxon>
        <taxon>Basidiomycota</taxon>
        <taxon>Agaricomycotina</taxon>
        <taxon>Agaricomycetes</taxon>
        <taxon>Agaricomycetidae</taxon>
        <taxon>Boletales</taxon>
        <taxon>Sclerodermatineae</taxon>
        <taxon>Pisolithaceae</taxon>
        <taxon>Pisolithus</taxon>
    </lineage>
</organism>
<reference evidence="2 3" key="1">
    <citation type="submission" date="2014-04" db="EMBL/GenBank/DDBJ databases">
        <authorList>
            <consortium name="DOE Joint Genome Institute"/>
            <person name="Kuo A."/>
            <person name="Kohler A."/>
            <person name="Costa M.D."/>
            <person name="Nagy L.G."/>
            <person name="Floudas D."/>
            <person name="Copeland A."/>
            <person name="Barry K.W."/>
            <person name="Cichocki N."/>
            <person name="Veneault-Fourrey C."/>
            <person name="LaButti K."/>
            <person name="Lindquist E.A."/>
            <person name="Lipzen A."/>
            <person name="Lundell T."/>
            <person name="Morin E."/>
            <person name="Murat C."/>
            <person name="Sun H."/>
            <person name="Tunlid A."/>
            <person name="Henrissat B."/>
            <person name="Grigoriev I.V."/>
            <person name="Hibbett D.S."/>
            <person name="Martin F."/>
            <person name="Nordberg H.P."/>
            <person name="Cantor M.N."/>
            <person name="Hua S.X."/>
        </authorList>
    </citation>
    <scope>NUCLEOTIDE SEQUENCE [LARGE SCALE GENOMIC DNA]</scope>
    <source>
        <strain evidence="2 3">441</strain>
    </source>
</reference>
<feature type="region of interest" description="Disordered" evidence="1">
    <location>
        <begin position="213"/>
        <end position="247"/>
    </location>
</feature>
<reference evidence="3" key="2">
    <citation type="submission" date="2015-01" db="EMBL/GenBank/DDBJ databases">
        <title>Evolutionary Origins and Diversification of the Mycorrhizal Mutualists.</title>
        <authorList>
            <consortium name="DOE Joint Genome Institute"/>
            <consortium name="Mycorrhizal Genomics Consortium"/>
            <person name="Kohler A."/>
            <person name="Kuo A."/>
            <person name="Nagy L.G."/>
            <person name="Floudas D."/>
            <person name="Copeland A."/>
            <person name="Barry K.W."/>
            <person name="Cichocki N."/>
            <person name="Veneault-Fourrey C."/>
            <person name="LaButti K."/>
            <person name="Lindquist E.A."/>
            <person name="Lipzen A."/>
            <person name="Lundell T."/>
            <person name="Morin E."/>
            <person name="Murat C."/>
            <person name="Riley R."/>
            <person name="Ohm R."/>
            <person name="Sun H."/>
            <person name="Tunlid A."/>
            <person name="Henrissat B."/>
            <person name="Grigoriev I.V."/>
            <person name="Hibbett D.S."/>
            <person name="Martin F."/>
        </authorList>
    </citation>
    <scope>NUCLEOTIDE SEQUENCE [LARGE SCALE GENOMIC DNA]</scope>
    <source>
        <strain evidence="3">441</strain>
    </source>
</reference>
<dbReference type="AlphaFoldDB" id="A0A0C9YMJ6"/>
<evidence type="ECO:0000313" key="2">
    <source>
        <dbReference type="EMBL" id="KIK15139.1"/>
    </source>
</evidence>
<gene>
    <name evidence="2" type="ORF">PISMIDRAFT_16738</name>
</gene>
<dbReference type="Proteomes" id="UP000054018">
    <property type="component" value="Unassembled WGS sequence"/>
</dbReference>
<accession>A0A0C9YMJ6</accession>
<evidence type="ECO:0000313" key="3">
    <source>
        <dbReference type="Proteomes" id="UP000054018"/>
    </source>
</evidence>
<name>A0A0C9YMJ6_9AGAM</name>
<sequence>MDSAGGLPTSAVSRSIGSVAKSSKPVVPRVSWEKVHASRTDRLIEWCWTHEGERKKLFSDSTQDAREEGRSKQQLRHGKNQIYIEMAKAIFLHDETDEFCSLAATNPGVFTSSIHSCLDVLKTKYRKQNALLGQTGAGRTYEDLLSNEKTKNILATITKDFPWWADLHGWWRTNPAYNNTFSAADVGQDFAVHAIKLFKLQLTPPMMDPEFQLANSSARRSSTPSRLKDGEIEDDEDFSGSADSQVV</sequence>
<feature type="compositionally biased region" description="Polar residues" evidence="1">
    <location>
        <begin position="213"/>
        <end position="225"/>
    </location>
</feature>
<protein>
    <submittedName>
        <fullName evidence="2">Uncharacterized protein</fullName>
    </submittedName>
</protein>
<evidence type="ECO:0000256" key="1">
    <source>
        <dbReference type="SAM" id="MobiDB-lite"/>
    </source>
</evidence>
<keyword evidence="3" id="KW-1185">Reference proteome</keyword>
<dbReference type="STRING" id="765257.A0A0C9YMJ6"/>
<dbReference type="EMBL" id="KN833905">
    <property type="protein sequence ID" value="KIK15139.1"/>
    <property type="molecule type" value="Genomic_DNA"/>
</dbReference>